<name>A0A4P7BJR1_9BURK</name>
<dbReference type="RefSeq" id="WP_134387877.1">
    <property type="nucleotide sequence ID" value="NZ_BMWW01000003.1"/>
</dbReference>
<reference evidence="1" key="1">
    <citation type="journal article" date="2014" name="Int. J. Syst. Evol. Microbiol.">
        <title>Complete genome sequence of Corynebacterium casei LMG S-19264T (=DSM 44701T), isolated from a smear-ripened cheese.</title>
        <authorList>
            <consortium name="US DOE Joint Genome Institute (JGI-PGF)"/>
            <person name="Walter F."/>
            <person name="Albersmeier A."/>
            <person name="Kalinowski J."/>
            <person name="Ruckert C."/>
        </authorList>
    </citation>
    <scope>NUCLEOTIDE SEQUENCE</scope>
    <source>
        <strain evidence="1">KCTC 12344</strain>
    </source>
</reference>
<dbReference type="OrthoDB" id="2229810at2"/>
<dbReference type="AlphaFoldDB" id="A0A4P7BJR1"/>
<dbReference type="Pfam" id="PF20212">
    <property type="entry name" value="DUF6572"/>
    <property type="match status" value="1"/>
</dbReference>
<evidence type="ECO:0000313" key="2">
    <source>
        <dbReference type="EMBL" id="QBQ39184.1"/>
    </source>
</evidence>
<gene>
    <name evidence="2" type="ORF">E1742_25935</name>
    <name evidence="1" type="ORF">GCM10007388_21820</name>
</gene>
<evidence type="ECO:0000313" key="4">
    <source>
        <dbReference type="Proteomes" id="UP000619512"/>
    </source>
</evidence>
<reference evidence="1" key="3">
    <citation type="submission" date="2022-12" db="EMBL/GenBank/DDBJ databases">
        <authorList>
            <person name="Sun Q."/>
            <person name="Kim S."/>
        </authorList>
    </citation>
    <scope>NUCLEOTIDE SEQUENCE</scope>
    <source>
        <strain evidence="1">KCTC 12344</strain>
    </source>
</reference>
<evidence type="ECO:0000313" key="1">
    <source>
        <dbReference type="EMBL" id="GGY88036.1"/>
    </source>
</evidence>
<proteinExistence type="predicted"/>
<dbReference type="InterPro" id="IPR046702">
    <property type="entry name" value="DUF6572"/>
</dbReference>
<dbReference type="EMBL" id="BMWW01000003">
    <property type="protein sequence ID" value="GGY88036.1"/>
    <property type="molecule type" value="Genomic_DNA"/>
</dbReference>
<organism evidence="1 4">
    <name type="scientific">Pseudoduganella plicata</name>
    <dbReference type="NCBI Taxonomy" id="321984"/>
    <lineage>
        <taxon>Bacteria</taxon>
        <taxon>Pseudomonadati</taxon>
        <taxon>Pseudomonadota</taxon>
        <taxon>Betaproteobacteria</taxon>
        <taxon>Burkholderiales</taxon>
        <taxon>Oxalobacteraceae</taxon>
        <taxon>Telluria group</taxon>
        <taxon>Pseudoduganella</taxon>
    </lineage>
</organism>
<dbReference type="Proteomes" id="UP000619512">
    <property type="component" value="Unassembled WGS sequence"/>
</dbReference>
<accession>A0A4P7BJR1</accession>
<dbReference type="EMBL" id="CP038026">
    <property type="protein sequence ID" value="QBQ39184.1"/>
    <property type="molecule type" value="Genomic_DNA"/>
</dbReference>
<protein>
    <submittedName>
        <fullName evidence="1">Uncharacterized protein</fullName>
    </submittedName>
</protein>
<sequence length="113" mass="12489">MTIEHALAVDAIGINKETGDVHLTISDHLPWGRSHYSLLEAKVNAYLNFAESGEIYTTYPDARGRNLVVHLIAKYRPTPEAEMVFSQISEYLVARGLTFVHTGLPAGYDDDAA</sequence>
<dbReference type="Proteomes" id="UP000294359">
    <property type="component" value="Chromosome"/>
</dbReference>
<reference evidence="2 3" key="2">
    <citation type="submission" date="2019-03" db="EMBL/GenBank/DDBJ databases">
        <title>Draft Genome Sequences of Six Type Strains of the Genus Massilia.</title>
        <authorList>
            <person name="Miess H."/>
            <person name="Frediansyhah A."/>
            <person name="Gross H."/>
        </authorList>
    </citation>
    <scope>NUCLEOTIDE SEQUENCE [LARGE SCALE GENOMIC DNA]</scope>
    <source>
        <strain evidence="2 3">DSM 17505</strain>
    </source>
</reference>
<keyword evidence="3" id="KW-1185">Reference proteome</keyword>
<evidence type="ECO:0000313" key="3">
    <source>
        <dbReference type="Proteomes" id="UP000294359"/>
    </source>
</evidence>